<evidence type="ECO:0000259" key="3">
    <source>
        <dbReference type="Pfam" id="PF14392"/>
    </source>
</evidence>
<dbReference type="Pfam" id="PF14111">
    <property type="entry name" value="DUF4283"/>
    <property type="match status" value="1"/>
</dbReference>
<dbReference type="AlphaFoldDB" id="A0AAV6W8T8"/>
<feature type="domain" description="Zinc knuckle CX2CX4HX4C" evidence="3">
    <location>
        <begin position="177"/>
        <end position="223"/>
    </location>
</feature>
<reference evidence="4" key="1">
    <citation type="submission" date="2019-10" db="EMBL/GenBank/DDBJ databases">
        <authorList>
            <person name="Zhang R."/>
            <person name="Pan Y."/>
            <person name="Wang J."/>
            <person name="Ma R."/>
            <person name="Yu S."/>
        </authorList>
    </citation>
    <scope>NUCLEOTIDE SEQUENCE</scope>
    <source>
        <strain evidence="4">LA-IB0</strain>
        <tissue evidence="4">Leaf</tissue>
    </source>
</reference>
<keyword evidence="5" id="KW-1185">Reference proteome</keyword>
<comment type="caution">
    <text evidence="4">The sequence shown here is derived from an EMBL/GenBank/DDBJ whole genome shotgun (WGS) entry which is preliminary data.</text>
</comment>
<sequence length="545" mass="61414">MEKDLDFNALVDSTLHLNVEDVEENNQGTFESINDFTLIGKILTDKIFNQGAVKTTLLKAWNCKYQVHVNKCEDNKYAFIFKDKGDFDKVLNLAPWSFRGHLVVLSHWDPDQTMEEVNLETTQFWIQASNIPARYITPSSAKVIGNAVGKFIKTDLVSESQRWKKYLRIRTEINIMEPLKDSFSFQPNQGKGPIITVDIRYERLLDFCFICGCIGHKLSACPKNPNSNLPTAPSSLPFGPWLRAESTLSVKPPRQTTPDINPQNPATASTGQPSQMQNPKINSHNTPVFPEKNFPALSQYEASNSPPNIDTCNLPRLQPCTGKPITVSQLSHPFNAKDMEPLNSDLQLQSFNASDNIGNPLDPSLPIKFQMLTQNTHPLSPCPSNSISPSPPSFQISSPILPLKRSPRRPFFDSWTHDPSINLYNPEYPNPIKSKKPKLLEDIPSSQLPNTICLNGPSTKSHFIDVPYEIIHSVTACNQNPEEPSEFRVTAEKKMIITERKTTKWKRLARNRNLFIKMDDTPSLATENIETNTLSFEADPEGSRK</sequence>
<gene>
    <name evidence="4" type="ORF">BUALT_Bualt16G0038300</name>
</gene>
<organism evidence="4 5">
    <name type="scientific">Buddleja alternifolia</name>
    <dbReference type="NCBI Taxonomy" id="168488"/>
    <lineage>
        <taxon>Eukaryota</taxon>
        <taxon>Viridiplantae</taxon>
        <taxon>Streptophyta</taxon>
        <taxon>Embryophyta</taxon>
        <taxon>Tracheophyta</taxon>
        <taxon>Spermatophyta</taxon>
        <taxon>Magnoliopsida</taxon>
        <taxon>eudicotyledons</taxon>
        <taxon>Gunneridae</taxon>
        <taxon>Pentapetalae</taxon>
        <taxon>asterids</taxon>
        <taxon>lamiids</taxon>
        <taxon>Lamiales</taxon>
        <taxon>Scrophulariaceae</taxon>
        <taxon>Buddlejeae</taxon>
        <taxon>Buddleja</taxon>
    </lineage>
</organism>
<dbReference type="PANTHER" id="PTHR31286:SF178">
    <property type="entry name" value="DUF4283 DOMAIN-CONTAINING PROTEIN"/>
    <property type="match status" value="1"/>
</dbReference>
<accession>A0AAV6W8T8</accession>
<evidence type="ECO:0000313" key="4">
    <source>
        <dbReference type="EMBL" id="KAG8367108.1"/>
    </source>
</evidence>
<evidence type="ECO:0008006" key="6">
    <source>
        <dbReference type="Google" id="ProtNLM"/>
    </source>
</evidence>
<dbReference type="InterPro" id="IPR025558">
    <property type="entry name" value="DUF4283"/>
</dbReference>
<protein>
    <recommendedName>
        <fullName evidence="6">CCHC-type domain-containing protein</fullName>
    </recommendedName>
</protein>
<proteinExistence type="predicted"/>
<evidence type="ECO:0000256" key="1">
    <source>
        <dbReference type="SAM" id="MobiDB-lite"/>
    </source>
</evidence>
<dbReference type="PANTHER" id="PTHR31286">
    <property type="entry name" value="GLYCINE-RICH CELL WALL STRUCTURAL PROTEIN 1.8-LIKE"/>
    <property type="match status" value="1"/>
</dbReference>
<dbReference type="EMBL" id="WHWC01000016">
    <property type="protein sequence ID" value="KAG8367108.1"/>
    <property type="molecule type" value="Genomic_DNA"/>
</dbReference>
<dbReference type="InterPro" id="IPR040256">
    <property type="entry name" value="At4g02000-like"/>
</dbReference>
<dbReference type="Proteomes" id="UP000826271">
    <property type="component" value="Unassembled WGS sequence"/>
</dbReference>
<feature type="region of interest" description="Disordered" evidence="1">
    <location>
        <begin position="249"/>
        <end position="292"/>
    </location>
</feature>
<name>A0AAV6W8T8_9LAMI</name>
<feature type="compositionally biased region" description="Polar residues" evidence="1">
    <location>
        <begin position="249"/>
        <end position="286"/>
    </location>
</feature>
<evidence type="ECO:0000259" key="2">
    <source>
        <dbReference type="Pfam" id="PF14111"/>
    </source>
</evidence>
<evidence type="ECO:0000313" key="5">
    <source>
        <dbReference type="Proteomes" id="UP000826271"/>
    </source>
</evidence>
<dbReference type="Pfam" id="PF14392">
    <property type="entry name" value="zf-CCHC_4"/>
    <property type="match status" value="1"/>
</dbReference>
<dbReference type="InterPro" id="IPR025836">
    <property type="entry name" value="Zn_knuckle_CX2CX4HX4C"/>
</dbReference>
<feature type="domain" description="DUF4283" evidence="2">
    <location>
        <begin position="36"/>
        <end position="113"/>
    </location>
</feature>